<name>A0A9W9W7N5_9EURO</name>
<reference evidence="2" key="1">
    <citation type="submission" date="2022-12" db="EMBL/GenBank/DDBJ databases">
        <authorList>
            <person name="Petersen C."/>
        </authorList>
    </citation>
    <scope>NUCLEOTIDE SEQUENCE</scope>
    <source>
        <strain evidence="2">IBT 29677</strain>
    </source>
</reference>
<dbReference type="AlphaFoldDB" id="A0A9W9W7N5"/>
<dbReference type="Proteomes" id="UP001147747">
    <property type="component" value="Unassembled WGS sequence"/>
</dbReference>
<proteinExistence type="predicted"/>
<protein>
    <submittedName>
        <fullName evidence="2">Uncharacterized protein</fullName>
    </submittedName>
</protein>
<keyword evidence="3" id="KW-1185">Reference proteome</keyword>
<evidence type="ECO:0000313" key="3">
    <source>
        <dbReference type="Proteomes" id="UP001147747"/>
    </source>
</evidence>
<dbReference type="EMBL" id="JAPZBU010000004">
    <property type="protein sequence ID" value="KAJ5407891.1"/>
    <property type="molecule type" value="Genomic_DNA"/>
</dbReference>
<evidence type="ECO:0000256" key="1">
    <source>
        <dbReference type="SAM" id="MobiDB-lite"/>
    </source>
</evidence>
<dbReference type="RefSeq" id="XP_056492206.1">
    <property type="nucleotide sequence ID" value="XM_056626411.1"/>
</dbReference>
<feature type="compositionally biased region" description="Low complexity" evidence="1">
    <location>
        <begin position="1"/>
        <end position="33"/>
    </location>
</feature>
<evidence type="ECO:0000313" key="2">
    <source>
        <dbReference type="EMBL" id="KAJ5407891.1"/>
    </source>
</evidence>
<reference evidence="2" key="2">
    <citation type="journal article" date="2023" name="IMA Fungus">
        <title>Comparative genomic study of the Penicillium genus elucidates a diverse pangenome and 15 lateral gene transfer events.</title>
        <authorList>
            <person name="Petersen C."/>
            <person name="Sorensen T."/>
            <person name="Nielsen M.R."/>
            <person name="Sondergaard T.E."/>
            <person name="Sorensen J.L."/>
            <person name="Fitzpatrick D.A."/>
            <person name="Frisvad J.C."/>
            <person name="Nielsen K.L."/>
        </authorList>
    </citation>
    <scope>NUCLEOTIDE SEQUENCE</scope>
    <source>
        <strain evidence="2">IBT 29677</strain>
    </source>
</reference>
<dbReference type="GeneID" id="81365391"/>
<sequence>MTSFVSSGSKSSQGSQILSDTASTHSTVSTATTLKGADSPKQKKKFFSFSKAEPQSIKGSYQAQQAVHNEAIASYFSLR</sequence>
<accession>A0A9W9W7N5</accession>
<gene>
    <name evidence="2" type="ORF">N7509_001774</name>
</gene>
<organism evidence="2 3">
    <name type="scientific">Penicillium cosmopolitanum</name>
    <dbReference type="NCBI Taxonomy" id="1131564"/>
    <lineage>
        <taxon>Eukaryota</taxon>
        <taxon>Fungi</taxon>
        <taxon>Dikarya</taxon>
        <taxon>Ascomycota</taxon>
        <taxon>Pezizomycotina</taxon>
        <taxon>Eurotiomycetes</taxon>
        <taxon>Eurotiomycetidae</taxon>
        <taxon>Eurotiales</taxon>
        <taxon>Aspergillaceae</taxon>
        <taxon>Penicillium</taxon>
    </lineage>
</organism>
<comment type="caution">
    <text evidence="2">The sequence shown here is derived from an EMBL/GenBank/DDBJ whole genome shotgun (WGS) entry which is preliminary data.</text>
</comment>
<feature type="region of interest" description="Disordered" evidence="1">
    <location>
        <begin position="1"/>
        <end position="40"/>
    </location>
</feature>